<dbReference type="RefSeq" id="WP_184653730.1">
    <property type="nucleotide sequence ID" value="NZ_JACHBU010000001.1"/>
</dbReference>
<evidence type="ECO:0000313" key="2">
    <source>
        <dbReference type="Proteomes" id="UP000585437"/>
    </source>
</evidence>
<gene>
    <name evidence="1" type="ORF">F4695_000572</name>
</gene>
<organism evidence="1 2">
    <name type="scientific">Rhizobium soli</name>
    <dbReference type="NCBI Taxonomy" id="424798"/>
    <lineage>
        <taxon>Bacteria</taxon>
        <taxon>Pseudomonadati</taxon>
        <taxon>Pseudomonadota</taxon>
        <taxon>Alphaproteobacteria</taxon>
        <taxon>Hyphomicrobiales</taxon>
        <taxon>Rhizobiaceae</taxon>
        <taxon>Rhizobium/Agrobacterium group</taxon>
        <taxon>Rhizobium</taxon>
    </lineage>
</organism>
<name>A0A7X0JGR5_9HYPH</name>
<protein>
    <submittedName>
        <fullName evidence="1">Uncharacterized protein</fullName>
    </submittedName>
</protein>
<dbReference type="EMBL" id="JACHBU010000001">
    <property type="protein sequence ID" value="MBB6507253.1"/>
    <property type="molecule type" value="Genomic_DNA"/>
</dbReference>
<reference evidence="1 2" key="1">
    <citation type="submission" date="2020-08" db="EMBL/GenBank/DDBJ databases">
        <title>The Agave Microbiome: Exploring the role of microbial communities in plant adaptations to desert environments.</title>
        <authorList>
            <person name="Partida-Martinez L.P."/>
        </authorList>
    </citation>
    <scope>NUCLEOTIDE SEQUENCE [LARGE SCALE GENOMIC DNA]</scope>
    <source>
        <strain evidence="1 2">AS3.12</strain>
    </source>
</reference>
<dbReference type="AlphaFoldDB" id="A0A7X0JGR5"/>
<comment type="caution">
    <text evidence="1">The sequence shown here is derived from an EMBL/GenBank/DDBJ whole genome shotgun (WGS) entry which is preliminary data.</text>
</comment>
<proteinExistence type="predicted"/>
<sequence>MTNVLITQWLAASLEAKSHRQMFWLALEIGEAGGLASTEMRKAARKVVRSLRDVIELPIAEASVLAKADQLFAELVEILKDAASGTPPLLAA</sequence>
<keyword evidence="2" id="KW-1185">Reference proteome</keyword>
<accession>A0A7X0JGR5</accession>
<evidence type="ECO:0000313" key="1">
    <source>
        <dbReference type="EMBL" id="MBB6507253.1"/>
    </source>
</evidence>
<dbReference type="Proteomes" id="UP000585437">
    <property type="component" value="Unassembled WGS sequence"/>
</dbReference>